<dbReference type="EMBL" id="LUGG01000015">
    <property type="protein sequence ID" value="OBZ69769.1"/>
    <property type="molecule type" value="Genomic_DNA"/>
</dbReference>
<sequence>MSSFNNSTDLAALEATLRQAAIDICGPSPDIETLFGHAMVYARALRAYRQARGMGMADAGWVNADLAVVMSRLVGCLDARAI</sequence>
<proteinExistence type="predicted"/>
<accession>A0A1C7M0D4</accession>
<comment type="caution">
    <text evidence="1">The sequence shown here is derived from an EMBL/GenBank/DDBJ whole genome shotgun (WGS) entry which is preliminary data.</text>
</comment>
<evidence type="ECO:0000313" key="1">
    <source>
        <dbReference type="EMBL" id="OBZ69769.1"/>
    </source>
</evidence>
<gene>
    <name evidence="1" type="ORF">A0H81_10566</name>
</gene>
<protein>
    <submittedName>
        <fullName evidence="1">Uncharacterized protein</fullName>
    </submittedName>
</protein>
<dbReference type="Proteomes" id="UP000092993">
    <property type="component" value="Unassembled WGS sequence"/>
</dbReference>
<evidence type="ECO:0000313" key="2">
    <source>
        <dbReference type="Proteomes" id="UP000092993"/>
    </source>
</evidence>
<reference evidence="1 2" key="1">
    <citation type="submission" date="2016-03" db="EMBL/GenBank/DDBJ databases">
        <title>Whole genome sequencing of Grifola frondosa 9006-11.</title>
        <authorList>
            <person name="Min B."/>
            <person name="Park H."/>
            <person name="Kim J.-G."/>
            <person name="Cho H."/>
            <person name="Oh Y.-L."/>
            <person name="Kong W.-S."/>
            <person name="Choi I.-G."/>
        </authorList>
    </citation>
    <scope>NUCLEOTIDE SEQUENCE [LARGE SCALE GENOMIC DNA]</scope>
    <source>
        <strain evidence="1 2">9006-11</strain>
    </source>
</reference>
<name>A0A1C7M0D4_GRIFR</name>
<keyword evidence="2" id="KW-1185">Reference proteome</keyword>
<dbReference type="AlphaFoldDB" id="A0A1C7M0D4"/>
<organism evidence="1 2">
    <name type="scientific">Grifola frondosa</name>
    <name type="common">Maitake</name>
    <name type="synonym">Polyporus frondosus</name>
    <dbReference type="NCBI Taxonomy" id="5627"/>
    <lineage>
        <taxon>Eukaryota</taxon>
        <taxon>Fungi</taxon>
        <taxon>Dikarya</taxon>
        <taxon>Basidiomycota</taxon>
        <taxon>Agaricomycotina</taxon>
        <taxon>Agaricomycetes</taxon>
        <taxon>Polyporales</taxon>
        <taxon>Grifolaceae</taxon>
        <taxon>Grifola</taxon>
    </lineage>
</organism>